<evidence type="ECO:0000256" key="1">
    <source>
        <dbReference type="ARBA" id="ARBA00004177"/>
    </source>
</evidence>
<dbReference type="Proteomes" id="UP001168990">
    <property type="component" value="Unassembled WGS sequence"/>
</dbReference>
<keyword evidence="6" id="KW-0547">Nucleotide-binding</keyword>
<evidence type="ECO:0000313" key="15">
    <source>
        <dbReference type="EMBL" id="KAK0157533.1"/>
    </source>
</evidence>
<evidence type="ECO:0000256" key="6">
    <source>
        <dbReference type="ARBA" id="ARBA00022741"/>
    </source>
</evidence>
<keyword evidence="13" id="KW-0449">Lipoprotein</keyword>
<keyword evidence="7" id="KW-0967">Endosome</keyword>
<keyword evidence="10" id="KW-0342">GTP-binding</keyword>
<name>A0AA39C477_9HYME</name>
<evidence type="ECO:0000256" key="11">
    <source>
        <dbReference type="ARBA" id="ARBA00023136"/>
    </source>
</evidence>
<dbReference type="InterPro" id="IPR027417">
    <property type="entry name" value="P-loop_NTPase"/>
</dbReference>
<dbReference type="Pfam" id="PF00071">
    <property type="entry name" value="Ras"/>
    <property type="match status" value="1"/>
</dbReference>
<dbReference type="GO" id="GO:0005768">
    <property type="term" value="C:endosome"/>
    <property type="evidence" value="ECO:0007669"/>
    <property type="project" value="UniProtKB-SubCell"/>
</dbReference>
<dbReference type="FunFam" id="3.40.50.300:FF:000402">
    <property type="entry name" value="Ras-related protein Rab-27A"/>
    <property type="match status" value="1"/>
</dbReference>
<dbReference type="SMART" id="SM00174">
    <property type="entry name" value="RHO"/>
    <property type="match status" value="1"/>
</dbReference>
<reference evidence="15" key="2">
    <citation type="submission" date="2023-03" db="EMBL/GenBank/DDBJ databases">
        <authorList>
            <person name="Inwood S.N."/>
            <person name="Skelly J.G."/>
            <person name="Guhlin J."/>
            <person name="Harrop T.W.R."/>
            <person name="Goldson S.G."/>
            <person name="Dearden P.K."/>
        </authorList>
    </citation>
    <scope>NUCLEOTIDE SEQUENCE</scope>
    <source>
        <strain evidence="15">Irish</strain>
        <tissue evidence="15">Whole body</tissue>
    </source>
</reference>
<dbReference type="NCBIfam" id="TIGR00231">
    <property type="entry name" value="small_GTP"/>
    <property type="match status" value="1"/>
</dbReference>
<dbReference type="SMART" id="SM00173">
    <property type="entry name" value="RAS"/>
    <property type="match status" value="1"/>
</dbReference>
<keyword evidence="8" id="KW-0378">Hydrolase</keyword>
<dbReference type="PROSITE" id="PS51420">
    <property type="entry name" value="RHO"/>
    <property type="match status" value="1"/>
</dbReference>
<evidence type="ECO:0000256" key="7">
    <source>
        <dbReference type="ARBA" id="ARBA00022753"/>
    </source>
</evidence>
<keyword evidence="12" id="KW-1015">Disulfide bond</keyword>
<dbReference type="Gene3D" id="3.40.50.300">
    <property type="entry name" value="P-loop containing nucleotide triphosphate hydrolases"/>
    <property type="match status" value="1"/>
</dbReference>
<evidence type="ECO:0000256" key="12">
    <source>
        <dbReference type="ARBA" id="ARBA00023157"/>
    </source>
</evidence>
<keyword evidence="16" id="KW-1185">Reference proteome</keyword>
<dbReference type="InterPro" id="IPR005225">
    <property type="entry name" value="Small_GTP-bd"/>
</dbReference>
<dbReference type="SMART" id="SM00176">
    <property type="entry name" value="RAN"/>
    <property type="match status" value="1"/>
</dbReference>
<dbReference type="InterPro" id="IPR001806">
    <property type="entry name" value="Small_GTPase"/>
</dbReference>
<dbReference type="AlphaFoldDB" id="A0AA39C477"/>
<evidence type="ECO:0000256" key="10">
    <source>
        <dbReference type="ARBA" id="ARBA00023134"/>
    </source>
</evidence>
<protein>
    <recommendedName>
        <fullName evidence="4">small monomeric GTPase</fullName>
        <ecNumber evidence="4">3.6.5.2</ecNumber>
    </recommendedName>
</protein>
<comment type="similarity">
    <text evidence="3">Belongs to the small GTPase superfamily. Rab family.</text>
</comment>
<accession>A0AA39C477</accession>
<dbReference type="SMART" id="SM00175">
    <property type="entry name" value="RAB"/>
    <property type="match status" value="1"/>
</dbReference>
<dbReference type="GO" id="GO:0016020">
    <property type="term" value="C:membrane"/>
    <property type="evidence" value="ECO:0007669"/>
    <property type="project" value="UniProtKB-SubCell"/>
</dbReference>
<dbReference type="PANTHER" id="PTHR47980">
    <property type="entry name" value="LD44762P"/>
    <property type="match status" value="1"/>
</dbReference>
<evidence type="ECO:0000256" key="13">
    <source>
        <dbReference type="ARBA" id="ARBA00023288"/>
    </source>
</evidence>
<evidence type="ECO:0000256" key="14">
    <source>
        <dbReference type="ARBA" id="ARBA00023289"/>
    </source>
</evidence>
<dbReference type="PRINTS" id="PR00449">
    <property type="entry name" value="RASTRNSFRMNG"/>
</dbReference>
<keyword evidence="14" id="KW-0636">Prenylation</keyword>
<gene>
    <name evidence="15" type="ORF">PV328_011267</name>
</gene>
<dbReference type="PROSITE" id="PS51419">
    <property type="entry name" value="RAB"/>
    <property type="match status" value="1"/>
</dbReference>
<evidence type="ECO:0000256" key="2">
    <source>
        <dbReference type="ARBA" id="ARBA00004635"/>
    </source>
</evidence>
<evidence type="ECO:0000256" key="3">
    <source>
        <dbReference type="ARBA" id="ARBA00006270"/>
    </source>
</evidence>
<comment type="subcellular location">
    <subcellularLocation>
        <location evidence="1">Endosome</location>
    </subcellularLocation>
    <subcellularLocation>
        <location evidence="2">Membrane</location>
        <topology evidence="2">Lipid-anchor</topology>
    </subcellularLocation>
</comment>
<sequence>MDYDYLIKLLALGDSGVGKTSFLHQYTDGVFNSRFVSTVGIDLQEKRVIYKTINGRTQRVHLQLWDTAGQERFRSLTTAFYRDSMGFLLLFDLTSEQSFLEVRNWLDQLKTHAYCENPDIVLCGNKVDLEDRRVVSEVKARELAERYGMVYLETSAATGQNIGQAVDILLDKIMRRMEATMETSLLPHQRVLRCHEQDSPSSNTPCHC</sequence>
<dbReference type="SUPFAM" id="SSF52540">
    <property type="entry name" value="P-loop containing nucleoside triphosphate hydrolases"/>
    <property type="match status" value="1"/>
</dbReference>
<evidence type="ECO:0000256" key="5">
    <source>
        <dbReference type="ARBA" id="ARBA00022481"/>
    </source>
</evidence>
<keyword evidence="11" id="KW-0472">Membrane</keyword>
<dbReference type="EMBL" id="JAQQBS010001425">
    <property type="protein sequence ID" value="KAK0157533.1"/>
    <property type="molecule type" value="Genomic_DNA"/>
</dbReference>
<reference evidence="15" key="1">
    <citation type="journal article" date="2023" name="bioRxiv">
        <title>Scaffold-level genome assemblies of two parasitoid biocontrol wasps reveal the parthenogenesis mechanism and an associated novel virus.</title>
        <authorList>
            <person name="Inwood S."/>
            <person name="Skelly J."/>
            <person name="Guhlin J."/>
            <person name="Harrop T."/>
            <person name="Goldson S."/>
            <person name="Dearden P."/>
        </authorList>
    </citation>
    <scope>NUCLEOTIDE SEQUENCE</scope>
    <source>
        <strain evidence="15">Irish</strain>
        <tissue evidence="15">Whole body</tissue>
    </source>
</reference>
<dbReference type="InterPro" id="IPR050305">
    <property type="entry name" value="Small_GTPase_Rab"/>
</dbReference>
<evidence type="ECO:0000256" key="9">
    <source>
        <dbReference type="ARBA" id="ARBA00022990"/>
    </source>
</evidence>
<keyword evidence="5" id="KW-0488">Methylation</keyword>
<dbReference type="GO" id="GO:0003925">
    <property type="term" value="F:G protein activity"/>
    <property type="evidence" value="ECO:0007669"/>
    <property type="project" value="UniProtKB-EC"/>
</dbReference>
<evidence type="ECO:0000256" key="4">
    <source>
        <dbReference type="ARBA" id="ARBA00011984"/>
    </source>
</evidence>
<dbReference type="EC" id="3.6.5.2" evidence="4"/>
<evidence type="ECO:0000313" key="16">
    <source>
        <dbReference type="Proteomes" id="UP001168990"/>
    </source>
</evidence>
<dbReference type="PROSITE" id="PS51421">
    <property type="entry name" value="RAS"/>
    <property type="match status" value="1"/>
</dbReference>
<dbReference type="GO" id="GO:0005525">
    <property type="term" value="F:GTP binding"/>
    <property type="evidence" value="ECO:0007669"/>
    <property type="project" value="UniProtKB-KW"/>
</dbReference>
<proteinExistence type="inferred from homology"/>
<evidence type="ECO:0000256" key="8">
    <source>
        <dbReference type="ARBA" id="ARBA00022801"/>
    </source>
</evidence>
<comment type="caution">
    <text evidence="15">The sequence shown here is derived from an EMBL/GenBank/DDBJ whole genome shotgun (WGS) entry which is preliminary data.</text>
</comment>
<organism evidence="15 16">
    <name type="scientific">Microctonus aethiopoides</name>
    <dbReference type="NCBI Taxonomy" id="144406"/>
    <lineage>
        <taxon>Eukaryota</taxon>
        <taxon>Metazoa</taxon>
        <taxon>Ecdysozoa</taxon>
        <taxon>Arthropoda</taxon>
        <taxon>Hexapoda</taxon>
        <taxon>Insecta</taxon>
        <taxon>Pterygota</taxon>
        <taxon>Neoptera</taxon>
        <taxon>Endopterygota</taxon>
        <taxon>Hymenoptera</taxon>
        <taxon>Apocrita</taxon>
        <taxon>Ichneumonoidea</taxon>
        <taxon>Braconidae</taxon>
        <taxon>Euphorinae</taxon>
        <taxon>Microctonus</taxon>
    </lineage>
</organism>
<keyword evidence="9" id="KW-0007">Acetylation</keyword>